<reference evidence="7" key="1">
    <citation type="journal article" date="2019" name="Int. J. Syst. Evol. Microbiol.">
        <title>The Global Catalogue of Microorganisms (GCM) 10K type strain sequencing project: providing services to taxonomists for standard genome sequencing and annotation.</title>
        <authorList>
            <consortium name="The Broad Institute Genomics Platform"/>
            <consortium name="The Broad Institute Genome Sequencing Center for Infectious Disease"/>
            <person name="Wu L."/>
            <person name="Ma J."/>
        </authorList>
    </citation>
    <scope>NUCLEOTIDE SEQUENCE [LARGE SCALE GENOMIC DNA]</scope>
    <source>
        <strain evidence="7">KCTC 23707</strain>
    </source>
</reference>
<dbReference type="PANTHER" id="PTHR30126">
    <property type="entry name" value="HTH-TYPE TRANSCRIPTIONAL REGULATOR"/>
    <property type="match status" value="1"/>
</dbReference>
<protein>
    <submittedName>
        <fullName evidence="6">LysR family transcriptional regulator</fullName>
    </submittedName>
</protein>
<keyword evidence="4" id="KW-0804">Transcription</keyword>
<dbReference type="Pfam" id="PF00126">
    <property type="entry name" value="HTH_1"/>
    <property type="match status" value="1"/>
</dbReference>
<dbReference type="InterPro" id="IPR000847">
    <property type="entry name" value="LysR_HTH_N"/>
</dbReference>
<organism evidence="6 7">
    <name type="scientific">Chelativorans composti</name>
    <dbReference type="NCBI Taxonomy" id="768533"/>
    <lineage>
        <taxon>Bacteria</taxon>
        <taxon>Pseudomonadati</taxon>
        <taxon>Pseudomonadota</taxon>
        <taxon>Alphaproteobacteria</taxon>
        <taxon>Hyphomicrobiales</taxon>
        <taxon>Phyllobacteriaceae</taxon>
        <taxon>Chelativorans</taxon>
    </lineage>
</organism>
<dbReference type="InterPro" id="IPR036388">
    <property type="entry name" value="WH-like_DNA-bd_sf"/>
</dbReference>
<evidence type="ECO:0000256" key="1">
    <source>
        <dbReference type="ARBA" id="ARBA00009437"/>
    </source>
</evidence>
<dbReference type="PROSITE" id="PS50931">
    <property type="entry name" value="HTH_LYSR"/>
    <property type="match status" value="1"/>
</dbReference>
<accession>A0ABW5DHQ4</accession>
<keyword evidence="2" id="KW-0805">Transcription regulation</keyword>
<dbReference type="Proteomes" id="UP001597373">
    <property type="component" value="Unassembled WGS sequence"/>
</dbReference>
<dbReference type="Pfam" id="PF03466">
    <property type="entry name" value="LysR_substrate"/>
    <property type="match status" value="1"/>
</dbReference>
<dbReference type="PANTHER" id="PTHR30126:SF40">
    <property type="entry name" value="HTH-TYPE TRANSCRIPTIONAL REGULATOR GLTR"/>
    <property type="match status" value="1"/>
</dbReference>
<dbReference type="Gene3D" id="1.10.10.10">
    <property type="entry name" value="Winged helix-like DNA-binding domain superfamily/Winged helix DNA-binding domain"/>
    <property type="match status" value="1"/>
</dbReference>
<evidence type="ECO:0000313" key="6">
    <source>
        <dbReference type="EMBL" id="MFD2259131.1"/>
    </source>
</evidence>
<dbReference type="SUPFAM" id="SSF46785">
    <property type="entry name" value="Winged helix' DNA-binding domain"/>
    <property type="match status" value="1"/>
</dbReference>
<evidence type="ECO:0000313" key="7">
    <source>
        <dbReference type="Proteomes" id="UP001597373"/>
    </source>
</evidence>
<name>A0ABW5DHQ4_9HYPH</name>
<keyword evidence="3" id="KW-0238">DNA-binding</keyword>
<sequence length="310" mass="34708">MPKISLTLIQTFYHVARHGSFSGAARDLELSYQSAANHVRRLEQILKGKLIESEQGAKRISLTPRGRALYNLLHPELDIMLERLDKIIENHRSCLRVGMPQAIFYYLFPGILKRFQERFPDTEISVYERDTVLAEMVKNGSLDVCISERYFGDPVVPQRLLGGYRLSLVYPREWGPPPAQKDIPAWASGKPFITYEPGQTLRNIGIDFLHRGGATIQPAISTSGSSSVLRCVEAGLGFSIIPSWCISPDDDRVCSVQLTALPEVRVYFGTASFLQNHPGVRQLFDDCSTELCGTVLDPLSDEERARLPAT</sequence>
<evidence type="ECO:0000256" key="2">
    <source>
        <dbReference type="ARBA" id="ARBA00023015"/>
    </source>
</evidence>
<dbReference type="Gene3D" id="3.40.190.10">
    <property type="entry name" value="Periplasmic binding protein-like II"/>
    <property type="match status" value="2"/>
</dbReference>
<proteinExistence type="inferred from homology"/>
<dbReference type="RefSeq" id="WP_345097987.1">
    <property type="nucleotide sequence ID" value="NZ_BAABGS010000010.1"/>
</dbReference>
<comment type="caution">
    <text evidence="6">The sequence shown here is derived from an EMBL/GenBank/DDBJ whole genome shotgun (WGS) entry which is preliminary data.</text>
</comment>
<dbReference type="SUPFAM" id="SSF53850">
    <property type="entry name" value="Periplasmic binding protein-like II"/>
    <property type="match status" value="1"/>
</dbReference>
<dbReference type="EMBL" id="JBHUIR010000019">
    <property type="protein sequence ID" value="MFD2259131.1"/>
    <property type="molecule type" value="Genomic_DNA"/>
</dbReference>
<comment type="similarity">
    <text evidence="1">Belongs to the LysR transcriptional regulatory family.</text>
</comment>
<dbReference type="CDD" id="cd05466">
    <property type="entry name" value="PBP2_LTTR_substrate"/>
    <property type="match status" value="1"/>
</dbReference>
<evidence type="ECO:0000259" key="5">
    <source>
        <dbReference type="PROSITE" id="PS50931"/>
    </source>
</evidence>
<feature type="domain" description="HTH lysR-type" evidence="5">
    <location>
        <begin position="4"/>
        <end position="63"/>
    </location>
</feature>
<evidence type="ECO:0000256" key="4">
    <source>
        <dbReference type="ARBA" id="ARBA00023163"/>
    </source>
</evidence>
<dbReference type="InterPro" id="IPR005119">
    <property type="entry name" value="LysR_subst-bd"/>
</dbReference>
<evidence type="ECO:0000256" key="3">
    <source>
        <dbReference type="ARBA" id="ARBA00023125"/>
    </source>
</evidence>
<keyword evidence="7" id="KW-1185">Reference proteome</keyword>
<dbReference type="InterPro" id="IPR036390">
    <property type="entry name" value="WH_DNA-bd_sf"/>
</dbReference>
<gene>
    <name evidence="6" type="ORF">ACFSMZ_05065</name>
</gene>